<evidence type="ECO:0000256" key="3">
    <source>
        <dbReference type="ARBA" id="ARBA00022989"/>
    </source>
</evidence>
<evidence type="ECO:0000313" key="8">
    <source>
        <dbReference type="EMBL" id="OAF03619.1"/>
    </source>
</evidence>
<feature type="transmembrane region" description="Helical" evidence="6">
    <location>
        <begin position="371"/>
        <end position="395"/>
    </location>
</feature>
<feature type="transmembrane region" description="Helical" evidence="6">
    <location>
        <begin position="313"/>
        <end position="331"/>
    </location>
</feature>
<dbReference type="AlphaFoldDB" id="A0A176YD33"/>
<feature type="transmembrane region" description="Helical" evidence="6">
    <location>
        <begin position="337"/>
        <end position="359"/>
    </location>
</feature>
<dbReference type="InterPro" id="IPR024989">
    <property type="entry name" value="MFS_assoc_dom"/>
</dbReference>
<name>A0A176YD33_9BRAD</name>
<dbReference type="SUPFAM" id="SSF103473">
    <property type="entry name" value="MFS general substrate transporter"/>
    <property type="match status" value="1"/>
</dbReference>
<dbReference type="GO" id="GO:0016020">
    <property type="term" value="C:membrane"/>
    <property type="evidence" value="ECO:0007669"/>
    <property type="project" value="UniProtKB-SubCell"/>
</dbReference>
<gene>
    <name evidence="8" type="ORF">AYJ54_03655</name>
</gene>
<evidence type="ECO:0000256" key="5">
    <source>
        <dbReference type="SAM" id="MobiDB-lite"/>
    </source>
</evidence>
<feature type="transmembrane region" description="Helical" evidence="6">
    <location>
        <begin position="102"/>
        <end position="122"/>
    </location>
</feature>
<evidence type="ECO:0000256" key="4">
    <source>
        <dbReference type="ARBA" id="ARBA00023136"/>
    </source>
</evidence>
<proteinExistence type="predicted"/>
<feature type="domain" description="Major facilitator superfamily (MFS) profile" evidence="7">
    <location>
        <begin position="238"/>
        <end position="430"/>
    </location>
</feature>
<protein>
    <submittedName>
        <fullName evidence="8">ABC transporter permease</fullName>
    </submittedName>
</protein>
<dbReference type="PANTHER" id="PTHR23539">
    <property type="entry name" value="MFS TRANSPORTER"/>
    <property type="match status" value="1"/>
</dbReference>
<feature type="transmembrane region" description="Helical" evidence="6">
    <location>
        <begin position="169"/>
        <end position="187"/>
    </location>
</feature>
<feature type="transmembrane region" description="Helical" evidence="6">
    <location>
        <begin position="278"/>
        <end position="301"/>
    </location>
</feature>
<keyword evidence="3 6" id="KW-1133">Transmembrane helix</keyword>
<keyword evidence="4 6" id="KW-0472">Membrane</keyword>
<feature type="transmembrane region" description="Helical" evidence="6">
    <location>
        <begin position="43"/>
        <end position="63"/>
    </location>
</feature>
<dbReference type="RefSeq" id="WP_063705691.1">
    <property type="nucleotide sequence ID" value="NZ_LUUB01000090.1"/>
</dbReference>
<keyword evidence="2 6" id="KW-0812">Transmembrane</keyword>
<evidence type="ECO:0000259" key="7">
    <source>
        <dbReference type="PROSITE" id="PS50850"/>
    </source>
</evidence>
<dbReference type="EMBL" id="LUUB01000090">
    <property type="protein sequence ID" value="OAF03619.1"/>
    <property type="molecule type" value="Genomic_DNA"/>
</dbReference>
<feature type="region of interest" description="Disordered" evidence="5">
    <location>
        <begin position="1"/>
        <end position="28"/>
    </location>
</feature>
<organism evidence="8 9">
    <name type="scientific">Bradyrhizobium centrolobii</name>
    <dbReference type="NCBI Taxonomy" id="1505087"/>
    <lineage>
        <taxon>Bacteria</taxon>
        <taxon>Pseudomonadati</taxon>
        <taxon>Pseudomonadota</taxon>
        <taxon>Alphaproteobacteria</taxon>
        <taxon>Hyphomicrobiales</taxon>
        <taxon>Nitrobacteraceae</taxon>
        <taxon>Bradyrhizobium</taxon>
    </lineage>
</organism>
<dbReference type="GO" id="GO:0022857">
    <property type="term" value="F:transmembrane transporter activity"/>
    <property type="evidence" value="ECO:0007669"/>
    <property type="project" value="InterPro"/>
</dbReference>
<dbReference type="InterPro" id="IPR036259">
    <property type="entry name" value="MFS_trans_sf"/>
</dbReference>
<reference evidence="8 9" key="1">
    <citation type="submission" date="2016-03" db="EMBL/GenBank/DDBJ databases">
        <title>Draft Genome Sequence of the Strain BR 10245 (Bradyrhizobium sp.) isolated from nodules of Centrolobium paraense.</title>
        <authorList>
            <person name="Simoes-Araujo J.L.Sr."/>
            <person name="Barauna A.C."/>
            <person name="Silva K."/>
            <person name="Zilli J.E."/>
        </authorList>
    </citation>
    <scope>NUCLEOTIDE SEQUENCE [LARGE SCALE GENOMIC DNA]</scope>
    <source>
        <strain evidence="8 9">BR 10245</strain>
    </source>
</reference>
<feature type="transmembrane region" description="Helical" evidence="6">
    <location>
        <begin position="134"/>
        <end position="157"/>
    </location>
</feature>
<dbReference type="PROSITE" id="PS50850">
    <property type="entry name" value="MFS"/>
    <property type="match status" value="1"/>
</dbReference>
<feature type="compositionally biased region" description="Basic and acidic residues" evidence="5">
    <location>
        <begin position="1"/>
        <end position="16"/>
    </location>
</feature>
<evidence type="ECO:0000256" key="2">
    <source>
        <dbReference type="ARBA" id="ARBA00022692"/>
    </source>
</evidence>
<accession>A0A176YD33</accession>
<comment type="subcellular location">
    <subcellularLocation>
        <location evidence="1">Membrane</location>
        <topology evidence="1">Multi-pass membrane protein</topology>
    </subcellularLocation>
</comment>
<dbReference type="STRING" id="1505087.AYJ54_03655"/>
<dbReference type="Proteomes" id="UP000076959">
    <property type="component" value="Unassembled WGS sequence"/>
</dbReference>
<dbReference type="Gene3D" id="1.20.1250.20">
    <property type="entry name" value="MFS general substrate transporter like domains"/>
    <property type="match status" value="2"/>
</dbReference>
<feature type="transmembrane region" description="Helical" evidence="6">
    <location>
        <begin position="193"/>
        <end position="211"/>
    </location>
</feature>
<keyword evidence="9" id="KW-1185">Reference proteome</keyword>
<evidence type="ECO:0000313" key="9">
    <source>
        <dbReference type="Proteomes" id="UP000076959"/>
    </source>
</evidence>
<dbReference type="PANTHER" id="PTHR23539:SF1">
    <property type="entry name" value="MAJOR FACILITATOR SUPERFAMILY (MFS) PROFILE DOMAIN-CONTAINING PROTEIN"/>
    <property type="match status" value="1"/>
</dbReference>
<feature type="transmembrane region" description="Helical" evidence="6">
    <location>
        <begin position="246"/>
        <end position="266"/>
    </location>
</feature>
<feature type="transmembrane region" description="Helical" evidence="6">
    <location>
        <begin position="75"/>
        <end position="95"/>
    </location>
</feature>
<evidence type="ECO:0000256" key="1">
    <source>
        <dbReference type="ARBA" id="ARBA00004141"/>
    </source>
</evidence>
<evidence type="ECO:0000256" key="6">
    <source>
        <dbReference type="SAM" id="Phobius"/>
    </source>
</evidence>
<comment type="caution">
    <text evidence="8">The sequence shown here is derived from an EMBL/GenBank/DDBJ whole genome shotgun (WGS) entry which is preliminary data.</text>
</comment>
<feature type="transmembrane region" description="Helical" evidence="6">
    <location>
        <begin position="401"/>
        <end position="422"/>
    </location>
</feature>
<sequence length="430" mass="44695">MLLSKKPKDVVDDRGGRAGQVGTAPAPVGLPAPSRQSLRGLDWFIFFLADVQTGFGPFIAVYLTTQKWTQVEIGLVLSIGGIVGLIGQMPGGAIIDAAKSERLVAALAIVTIGFCALAYAAMPIFPVVVTAATLHAAASCVLGPAIAAISLGLVGPLAIGERLGRNARFASLGNGVAAAVMGTAGYLLSSRSVFLVTFLLAIPTLIALSRIREEEVDIARCHGEMPREAADRGDTNVWHLVRQRPLLVFALSVMLLQLANAAMLPLMASAVTARSSQWATILVAACIIVPQAIVALLSPTVGRKAQGWGRRPLLLIGFGALTIRGLLFATVRDPYLVVLVQVFDGITAAVFAVMIPLIVADVAFGSGHFNLAQGIVGTATGIGASLSTVLGGFISDKFGNATAFIGLSSVAATGFLLILLVMPETRRRAI</sequence>
<dbReference type="Pfam" id="PF12832">
    <property type="entry name" value="MFS_1_like"/>
    <property type="match status" value="1"/>
</dbReference>
<dbReference type="InterPro" id="IPR020846">
    <property type="entry name" value="MFS_dom"/>
</dbReference>